<evidence type="ECO:0000313" key="2">
    <source>
        <dbReference type="EMBL" id="KAK6269279.1"/>
    </source>
</evidence>
<keyword evidence="1" id="KW-0812">Transmembrane</keyword>
<dbReference type="AlphaFoldDB" id="A0AAN8KPG5"/>
<dbReference type="Proteomes" id="UP001356427">
    <property type="component" value="Unassembled WGS sequence"/>
</dbReference>
<protein>
    <submittedName>
        <fullName evidence="2">Uncharacterized protein</fullName>
    </submittedName>
</protein>
<evidence type="ECO:0000256" key="1">
    <source>
        <dbReference type="SAM" id="Phobius"/>
    </source>
</evidence>
<accession>A0AAN8KPG5</accession>
<proteinExistence type="predicted"/>
<keyword evidence="1" id="KW-1133">Transmembrane helix</keyword>
<feature type="transmembrane region" description="Helical" evidence="1">
    <location>
        <begin position="13"/>
        <end position="32"/>
    </location>
</feature>
<keyword evidence="3" id="KW-1185">Reference proteome</keyword>
<reference evidence="2 3" key="1">
    <citation type="submission" date="2021-04" db="EMBL/GenBank/DDBJ databases">
        <authorList>
            <person name="De Guttry C."/>
            <person name="Zahm M."/>
            <person name="Klopp C."/>
            <person name="Cabau C."/>
            <person name="Louis A."/>
            <person name="Berthelot C."/>
            <person name="Parey E."/>
            <person name="Roest Crollius H."/>
            <person name="Montfort J."/>
            <person name="Robinson-Rechavi M."/>
            <person name="Bucao C."/>
            <person name="Bouchez O."/>
            <person name="Gislard M."/>
            <person name="Lluch J."/>
            <person name="Milhes M."/>
            <person name="Lampietro C."/>
            <person name="Lopez Roques C."/>
            <person name="Donnadieu C."/>
            <person name="Braasch I."/>
            <person name="Desvignes T."/>
            <person name="Postlethwait J."/>
            <person name="Bobe J."/>
            <person name="Wedekind C."/>
            <person name="Guiguen Y."/>
        </authorList>
    </citation>
    <scope>NUCLEOTIDE SEQUENCE [LARGE SCALE GENOMIC DNA]</scope>
    <source>
        <strain evidence="2">Cs_M1</strain>
        <tissue evidence="2">Blood</tissue>
    </source>
</reference>
<gene>
    <name evidence="2" type="ORF">J4Q44_G00394050</name>
</gene>
<evidence type="ECO:0000313" key="3">
    <source>
        <dbReference type="Proteomes" id="UP001356427"/>
    </source>
</evidence>
<dbReference type="EMBL" id="JAGTTL010003352">
    <property type="protein sequence ID" value="KAK6269279.1"/>
    <property type="molecule type" value="Genomic_DNA"/>
</dbReference>
<comment type="caution">
    <text evidence="2">The sequence shown here is derived from an EMBL/GenBank/DDBJ whole genome shotgun (WGS) entry which is preliminary data.</text>
</comment>
<sequence length="67" mass="7851">MWICGNSVYLFDLYIMFIVCLYILFIVVAPFHKLGKQIFTIKIHIYNKAFRASSIAFADLCKIAYYS</sequence>
<organism evidence="2 3">
    <name type="scientific">Coregonus suidteri</name>
    <dbReference type="NCBI Taxonomy" id="861788"/>
    <lineage>
        <taxon>Eukaryota</taxon>
        <taxon>Metazoa</taxon>
        <taxon>Chordata</taxon>
        <taxon>Craniata</taxon>
        <taxon>Vertebrata</taxon>
        <taxon>Euteleostomi</taxon>
        <taxon>Actinopterygii</taxon>
        <taxon>Neopterygii</taxon>
        <taxon>Teleostei</taxon>
        <taxon>Protacanthopterygii</taxon>
        <taxon>Salmoniformes</taxon>
        <taxon>Salmonidae</taxon>
        <taxon>Coregoninae</taxon>
        <taxon>Coregonus</taxon>
    </lineage>
</organism>
<name>A0AAN8KPG5_9TELE</name>
<keyword evidence="1" id="KW-0472">Membrane</keyword>